<name>A0AAV5WIL6_9BILA</name>
<sequence length="123" mass="13203">QLPLIALKGDATVADGVVAVRGNVVGEGGAVSSLLFVATSDGRISCLAAIHMIDGRVRLQEVELDGVHGSVIGMSSELFEEALLMNEETLQFGVRLYVLTERRVSVNFVRLSITVDGEMRCEQ</sequence>
<reference evidence="1" key="1">
    <citation type="submission" date="2023-10" db="EMBL/GenBank/DDBJ databases">
        <title>Genome assembly of Pristionchus species.</title>
        <authorList>
            <person name="Yoshida K."/>
            <person name="Sommer R.J."/>
        </authorList>
    </citation>
    <scope>NUCLEOTIDE SEQUENCE</scope>
    <source>
        <strain evidence="1">RS5133</strain>
    </source>
</reference>
<dbReference type="AlphaFoldDB" id="A0AAV5WIL6"/>
<evidence type="ECO:0000313" key="2">
    <source>
        <dbReference type="Proteomes" id="UP001432322"/>
    </source>
</evidence>
<dbReference type="Proteomes" id="UP001432322">
    <property type="component" value="Unassembled WGS sequence"/>
</dbReference>
<proteinExistence type="predicted"/>
<feature type="non-terminal residue" evidence="1">
    <location>
        <position position="1"/>
    </location>
</feature>
<comment type="caution">
    <text evidence="1">The sequence shown here is derived from an EMBL/GenBank/DDBJ whole genome shotgun (WGS) entry which is preliminary data.</text>
</comment>
<keyword evidence="2" id="KW-1185">Reference proteome</keyword>
<organism evidence="1 2">
    <name type="scientific">Pristionchus fissidentatus</name>
    <dbReference type="NCBI Taxonomy" id="1538716"/>
    <lineage>
        <taxon>Eukaryota</taxon>
        <taxon>Metazoa</taxon>
        <taxon>Ecdysozoa</taxon>
        <taxon>Nematoda</taxon>
        <taxon>Chromadorea</taxon>
        <taxon>Rhabditida</taxon>
        <taxon>Rhabditina</taxon>
        <taxon>Diplogasteromorpha</taxon>
        <taxon>Diplogasteroidea</taxon>
        <taxon>Neodiplogasteridae</taxon>
        <taxon>Pristionchus</taxon>
    </lineage>
</organism>
<accession>A0AAV5WIL6</accession>
<protein>
    <submittedName>
        <fullName evidence="1">Uncharacterized protein</fullName>
    </submittedName>
</protein>
<gene>
    <name evidence="1" type="ORF">PFISCL1PPCAC_21024</name>
</gene>
<dbReference type="EMBL" id="BTSY01000005">
    <property type="protein sequence ID" value="GMT29727.1"/>
    <property type="molecule type" value="Genomic_DNA"/>
</dbReference>
<evidence type="ECO:0000313" key="1">
    <source>
        <dbReference type="EMBL" id="GMT29727.1"/>
    </source>
</evidence>
<feature type="non-terminal residue" evidence="1">
    <location>
        <position position="123"/>
    </location>
</feature>